<dbReference type="Proteomes" id="UP000255303">
    <property type="component" value="Unassembled WGS sequence"/>
</dbReference>
<evidence type="ECO:0000313" key="1">
    <source>
        <dbReference type="EMBL" id="SUD50140.1"/>
    </source>
</evidence>
<reference evidence="1 2" key="1">
    <citation type="submission" date="2018-06" db="EMBL/GenBank/DDBJ databases">
        <authorList>
            <consortium name="Pathogen Informatics"/>
            <person name="Doyle S."/>
        </authorList>
    </citation>
    <scope>NUCLEOTIDE SEQUENCE [LARGE SCALE GENOMIC DNA]</scope>
    <source>
        <strain evidence="1 2">NCTC10692</strain>
    </source>
</reference>
<accession>A0A379JNY4</accession>
<evidence type="ECO:0000313" key="2">
    <source>
        <dbReference type="Proteomes" id="UP000255303"/>
    </source>
</evidence>
<protein>
    <submittedName>
        <fullName evidence="1">Uncharacterized protein</fullName>
    </submittedName>
</protein>
<sequence>MKKPDRYLLIQTIRTTVAVVRRPVFDRLPSNDRLALFQE</sequence>
<dbReference type="EMBL" id="UGUV01000002">
    <property type="protein sequence ID" value="SUD50140.1"/>
    <property type="molecule type" value="Genomic_DNA"/>
</dbReference>
<gene>
    <name evidence="1" type="ORF">NCTC10692_00529</name>
</gene>
<proteinExistence type="predicted"/>
<name>A0A379JNY4_ECTOL</name>
<organism evidence="1 2">
    <name type="scientific">Ectopseudomonas oleovorans</name>
    <name type="common">Pseudomonas oleovorans</name>
    <dbReference type="NCBI Taxonomy" id="301"/>
    <lineage>
        <taxon>Bacteria</taxon>
        <taxon>Pseudomonadati</taxon>
        <taxon>Pseudomonadota</taxon>
        <taxon>Gammaproteobacteria</taxon>
        <taxon>Pseudomonadales</taxon>
        <taxon>Pseudomonadaceae</taxon>
        <taxon>Ectopseudomonas</taxon>
    </lineage>
</organism>
<dbReference type="AlphaFoldDB" id="A0A379JNY4"/>